<keyword evidence="3" id="KW-1185">Reference proteome</keyword>
<sequence>MLLQGICIWINHAQLDMKFKLSSKENWSLNLLKLVQILFHIDISECLPLTYVFITGNKFYLDNLAPCKISGSGSEFVYILPVSSPTLLEQLPRIFAEPIGAATILMAGMVPGDTIPPIEAISSANEVFHLQAEDHTAINEWALADPFHSLWFTQASHSSAESSDILYENPNTEPKSQGSLSKPLLDILQVSFFGSFWSFWQKKGSPVSSKLKTEKAPSEEAISEPSPLAVMDNVNAADEAADEAGHHHDPTPSAPSNSAAPLPTMSVEVLPDSPVLSLTSVEVLPDGPSPVSPTVSVEVLPVQHDPSPLLPSAHSRQLEPTTTTKRFPSGPVIAPAEDFAVPVTSLYHESLGRKPTTTKRTQRREPSPYQHFPETQSQVSPQGAHISKTADFESQINQLQDRLLFSQDTSQDTQHTFVVPIGKSQKR</sequence>
<comment type="caution">
    <text evidence="2">The sequence shown here is derived from an EMBL/GenBank/DDBJ whole genome shotgun (WGS) entry which is preliminary data.</text>
</comment>
<evidence type="ECO:0000313" key="3">
    <source>
        <dbReference type="Proteomes" id="UP000613580"/>
    </source>
</evidence>
<proteinExistence type="predicted"/>
<gene>
    <name evidence="2" type="ORF">HMN09_01417000</name>
</gene>
<feature type="region of interest" description="Disordered" evidence="1">
    <location>
        <begin position="407"/>
        <end position="427"/>
    </location>
</feature>
<dbReference type="Proteomes" id="UP000613580">
    <property type="component" value="Unassembled WGS sequence"/>
</dbReference>
<evidence type="ECO:0000313" key="2">
    <source>
        <dbReference type="EMBL" id="KAF7288211.1"/>
    </source>
</evidence>
<name>A0A8H6VQE5_MYCCL</name>
<evidence type="ECO:0000256" key="1">
    <source>
        <dbReference type="SAM" id="MobiDB-lite"/>
    </source>
</evidence>
<feature type="region of interest" description="Disordered" evidence="1">
    <location>
        <begin position="306"/>
        <end position="331"/>
    </location>
</feature>
<reference evidence="2" key="1">
    <citation type="submission" date="2020-05" db="EMBL/GenBank/DDBJ databases">
        <title>Mycena genomes resolve the evolution of fungal bioluminescence.</title>
        <authorList>
            <person name="Tsai I.J."/>
        </authorList>
    </citation>
    <scope>NUCLEOTIDE SEQUENCE</scope>
    <source>
        <strain evidence="2">110903Hualien_Pintung</strain>
    </source>
</reference>
<protein>
    <submittedName>
        <fullName evidence="2">Uncharacterized protein</fullName>
    </submittedName>
</protein>
<dbReference type="EMBL" id="JACAZE010000045">
    <property type="protein sequence ID" value="KAF7288211.1"/>
    <property type="molecule type" value="Genomic_DNA"/>
</dbReference>
<feature type="region of interest" description="Disordered" evidence="1">
    <location>
        <begin position="208"/>
        <end position="264"/>
    </location>
</feature>
<feature type="compositionally biased region" description="Low complexity" evidence="1">
    <location>
        <begin position="229"/>
        <end position="238"/>
    </location>
</feature>
<feature type="compositionally biased region" description="Polar residues" evidence="1">
    <location>
        <begin position="314"/>
        <end position="326"/>
    </location>
</feature>
<feature type="region of interest" description="Disordered" evidence="1">
    <location>
        <begin position="352"/>
        <end position="386"/>
    </location>
</feature>
<feature type="compositionally biased region" description="Low complexity" evidence="1">
    <location>
        <begin position="254"/>
        <end position="263"/>
    </location>
</feature>
<dbReference type="AlphaFoldDB" id="A0A8H6VQE5"/>
<feature type="compositionally biased region" description="Polar residues" evidence="1">
    <location>
        <begin position="407"/>
        <end position="416"/>
    </location>
</feature>
<organism evidence="2 3">
    <name type="scientific">Mycena chlorophos</name>
    <name type="common">Agaric fungus</name>
    <name type="synonym">Agaricus chlorophos</name>
    <dbReference type="NCBI Taxonomy" id="658473"/>
    <lineage>
        <taxon>Eukaryota</taxon>
        <taxon>Fungi</taxon>
        <taxon>Dikarya</taxon>
        <taxon>Basidiomycota</taxon>
        <taxon>Agaricomycotina</taxon>
        <taxon>Agaricomycetes</taxon>
        <taxon>Agaricomycetidae</taxon>
        <taxon>Agaricales</taxon>
        <taxon>Marasmiineae</taxon>
        <taxon>Mycenaceae</taxon>
        <taxon>Mycena</taxon>
    </lineage>
</organism>
<accession>A0A8H6VQE5</accession>